<keyword evidence="2 8" id="KW-0812">Transmembrane</keyword>
<evidence type="ECO:0000313" key="10">
    <source>
        <dbReference type="EMBL" id="KAF7149606.1"/>
    </source>
</evidence>
<evidence type="ECO:0000256" key="2">
    <source>
        <dbReference type="ARBA" id="ARBA00022692"/>
    </source>
</evidence>
<keyword evidence="3" id="KW-0694">RNA-binding</keyword>
<evidence type="ECO:0000256" key="4">
    <source>
        <dbReference type="ARBA" id="ARBA00022989"/>
    </source>
</evidence>
<feature type="domain" description="Helicase C-terminal" evidence="9">
    <location>
        <begin position="112"/>
        <end position="315"/>
    </location>
</feature>
<name>A0A834HKC3_RHOSS</name>
<protein>
    <recommendedName>
        <fullName evidence="9">Helicase C-terminal domain-containing protein</fullName>
    </recommendedName>
</protein>
<dbReference type="SUPFAM" id="SSF103473">
    <property type="entry name" value="MFS general substrate transporter"/>
    <property type="match status" value="1"/>
</dbReference>
<dbReference type="PROSITE" id="PS51194">
    <property type="entry name" value="HELICASE_CTER"/>
    <property type="match status" value="1"/>
</dbReference>
<dbReference type="SUPFAM" id="SSF52540">
    <property type="entry name" value="P-loop containing nucleoside triphosphate hydrolases"/>
    <property type="match status" value="1"/>
</dbReference>
<evidence type="ECO:0000259" key="9">
    <source>
        <dbReference type="PROSITE" id="PS51194"/>
    </source>
</evidence>
<dbReference type="Gene3D" id="1.20.1250.20">
    <property type="entry name" value="MFS general substrate transporter like domains"/>
    <property type="match status" value="1"/>
</dbReference>
<accession>A0A834HKC3</accession>
<keyword evidence="5 8" id="KW-0472">Membrane</keyword>
<gene>
    <name evidence="10" type="ORF">RHSIM_Rhsim02G0000700</name>
</gene>
<evidence type="ECO:0000313" key="11">
    <source>
        <dbReference type="Proteomes" id="UP000626092"/>
    </source>
</evidence>
<feature type="region of interest" description="Disordered" evidence="7">
    <location>
        <begin position="380"/>
        <end position="404"/>
    </location>
</feature>
<proteinExistence type="inferred from homology"/>
<dbReference type="InterPro" id="IPR036259">
    <property type="entry name" value="MFS_trans_sf"/>
</dbReference>
<evidence type="ECO:0000256" key="6">
    <source>
        <dbReference type="ARBA" id="ARBA00044504"/>
    </source>
</evidence>
<dbReference type="SMART" id="SM00490">
    <property type="entry name" value="HELICc"/>
    <property type="match status" value="1"/>
</dbReference>
<dbReference type="InterPro" id="IPR027417">
    <property type="entry name" value="P-loop_NTPase"/>
</dbReference>
<comment type="subcellular location">
    <subcellularLocation>
        <location evidence="1">Membrane</location>
    </subcellularLocation>
</comment>
<evidence type="ECO:0000256" key="8">
    <source>
        <dbReference type="SAM" id="Phobius"/>
    </source>
</evidence>
<dbReference type="Gene3D" id="3.40.50.300">
    <property type="entry name" value="P-loop containing nucleotide triphosphate hydrolases"/>
    <property type="match status" value="1"/>
</dbReference>
<organism evidence="10 11">
    <name type="scientific">Rhododendron simsii</name>
    <name type="common">Sims's rhododendron</name>
    <dbReference type="NCBI Taxonomy" id="118357"/>
    <lineage>
        <taxon>Eukaryota</taxon>
        <taxon>Viridiplantae</taxon>
        <taxon>Streptophyta</taxon>
        <taxon>Embryophyta</taxon>
        <taxon>Tracheophyta</taxon>
        <taxon>Spermatophyta</taxon>
        <taxon>Magnoliopsida</taxon>
        <taxon>eudicotyledons</taxon>
        <taxon>Gunneridae</taxon>
        <taxon>Pentapetalae</taxon>
        <taxon>asterids</taxon>
        <taxon>Ericales</taxon>
        <taxon>Ericaceae</taxon>
        <taxon>Ericoideae</taxon>
        <taxon>Rhodoreae</taxon>
        <taxon>Rhododendron</taxon>
    </lineage>
</organism>
<evidence type="ECO:0000256" key="3">
    <source>
        <dbReference type="ARBA" id="ARBA00022884"/>
    </source>
</evidence>
<evidence type="ECO:0000256" key="5">
    <source>
        <dbReference type="ARBA" id="ARBA00023136"/>
    </source>
</evidence>
<dbReference type="GO" id="GO:0022857">
    <property type="term" value="F:transmembrane transporter activity"/>
    <property type="evidence" value="ECO:0007669"/>
    <property type="project" value="InterPro"/>
</dbReference>
<keyword evidence="11" id="KW-1185">Reference proteome</keyword>
<dbReference type="AlphaFoldDB" id="A0A834HKC3"/>
<evidence type="ECO:0000256" key="7">
    <source>
        <dbReference type="SAM" id="MobiDB-lite"/>
    </source>
</evidence>
<dbReference type="OrthoDB" id="196131at2759"/>
<dbReference type="InterPro" id="IPR001650">
    <property type="entry name" value="Helicase_C-like"/>
</dbReference>
<keyword evidence="4 8" id="KW-1133">Transmembrane helix</keyword>
<dbReference type="GO" id="GO:0003723">
    <property type="term" value="F:RNA binding"/>
    <property type="evidence" value="ECO:0007669"/>
    <property type="project" value="UniProtKB-KW"/>
</dbReference>
<feature type="transmembrane region" description="Helical" evidence="8">
    <location>
        <begin position="78"/>
        <end position="97"/>
    </location>
</feature>
<comment type="caution">
    <text evidence="10">The sequence shown here is derived from an EMBL/GenBank/DDBJ whole genome shotgun (WGS) entry which is preliminary data.</text>
</comment>
<dbReference type="Proteomes" id="UP000626092">
    <property type="component" value="Unassembled WGS sequence"/>
</dbReference>
<dbReference type="EMBL" id="WJXA01000002">
    <property type="protein sequence ID" value="KAF7149606.1"/>
    <property type="molecule type" value="Genomic_DNA"/>
</dbReference>
<evidence type="ECO:0000256" key="1">
    <source>
        <dbReference type="ARBA" id="ARBA00004370"/>
    </source>
</evidence>
<feature type="transmembrane region" description="Helical" evidence="8">
    <location>
        <begin position="49"/>
        <end position="66"/>
    </location>
</feature>
<dbReference type="InterPro" id="IPR005828">
    <property type="entry name" value="MFS_sugar_transport-like"/>
</dbReference>
<dbReference type="Pfam" id="PF00083">
    <property type="entry name" value="Sugar_tr"/>
    <property type="match status" value="1"/>
</dbReference>
<reference evidence="10" key="1">
    <citation type="submission" date="2019-11" db="EMBL/GenBank/DDBJ databases">
        <authorList>
            <person name="Liu Y."/>
            <person name="Hou J."/>
            <person name="Li T.-Q."/>
            <person name="Guan C.-H."/>
            <person name="Wu X."/>
            <person name="Wu H.-Z."/>
            <person name="Ling F."/>
            <person name="Zhang R."/>
            <person name="Shi X.-G."/>
            <person name="Ren J.-P."/>
            <person name="Chen E.-F."/>
            <person name="Sun J.-M."/>
        </authorList>
    </citation>
    <scope>NUCLEOTIDE SEQUENCE</scope>
    <source>
        <strain evidence="10">Adult_tree_wgs_1</strain>
        <tissue evidence="10">Leaves</tissue>
    </source>
</reference>
<comment type="similarity">
    <text evidence="6">Belongs to the major facilitator superfamily. Phosphate:H(+) symporter (TC 2.A.1.9) family.</text>
</comment>
<dbReference type="GO" id="GO:0016020">
    <property type="term" value="C:membrane"/>
    <property type="evidence" value="ECO:0007669"/>
    <property type="project" value="UniProtKB-SubCell"/>
</dbReference>
<sequence length="404" mass="44603">MVKGGFSKADETEYKETWQTLWKTPYIMRLALSAGIGGLLFGYDRVNNVSMAVAGAIAGAAIGGWLNDRFGRRMSIIIADFFFFIGVITMALAPAPWERVDEAREILERIYPAEEIEEEIRALEFSVQVKKEVESTKEETSMLGKVKKAWGSDVVRRGLYAAPQMHPPGIACLAWKQYQTGDSAQMVYIASYYVEVVPKMEKQRRLEKILRVQEQGSGERDWVLNQFRTGKSPILVATDVAARGLDIRDIRVVVNSDFPTGVEDYVHRIGRTGRAGATGLSYTFFFEQDWKYAANLIKVLEGANQQVPLEVRDMALHGGLNHFESVGGGRWDSSGRRGGARDGGFAGRGGKRDAGFGLTAAAPVVLAAVAVTEVEGLPQEELPPQRRVPEAMADLSNPVLNREL</sequence>
<dbReference type="PANTHER" id="PTHR47958">
    <property type="entry name" value="ATP-DEPENDENT RNA HELICASE DBP3"/>
    <property type="match status" value="1"/>
</dbReference>
<dbReference type="CDD" id="cd18787">
    <property type="entry name" value="SF2_C_DEAD"/>
    <property type="match status" value="1"/>
</dbReference>
<dbReference type="Pfam" id="PF00271">
    <property type="entry name" value="Helicase_C"/>
    <property type="match status" value="1"/>
</dbReference>